<protein>
    <submittedName>
        <fullName evidence="1">Uncharacterized protein</fullName>
    </submittedName>
</protein>
<comment type="caution">
    <text evidence="1">The sequence shown here is derived from an EMBL/GenBank/DDBJ whole genome shotgun (WGS) entry which is preliminary data.</text>
</comment>
<dbReference type="Proteomes" id="UP001057402">
    <property type="component" value="Chromosome 10"/>
</dbReference>
<organism evidence="1 2">
    <name type="scientific">Melastoma candidum</name>
    <dbReference type="NCBI Taxonomy" id="119954"/>
    <lineage>
        <taxon>Eukaryota</taxon>
        <taxon>Viridiplantae</taxon>
        <taxon>Streptophyta</taxon>
        <taxon>Embryophyta</taxon>
        <taxon>Tracheophyta</taxon>
        <taxon>Spermatophyta</taxon>
        <taxon>Magnoliopsida</taxon>
        <taxon>eudicotyledons</taxon>
        <taxon>Gunneridae</taxon>
        <taxon>Pentapetalae</taxon>
        <taxon>rosids</taxon>
        <taxon>malvids</taxon>
        <taxon>Myrtales</taxon>
        <taxon>Melastomataceae</taxon>
        <taxon>Melastomatoideae</taxon>
        <taxon>Melastomateae</taxon>
        <taxon>Melastoma</taxon>
    </lineage>
</organism>
<dbReference type="EMBL" id="CM042889">
    <property type="protein sequence ID" value="KAI4321060.1"/>
    <property type="molecule type" value="Genomic_DNA"/>
</dbReference>
<reference evidence="2" key="1">
    <citation type="journal article" date="2023" name="Front. Plant Sci.">
        <title>Chromosomal-level genome assembly of Melastoma candidum provides insights into trichome evolution.</title>
        <authorList>
            <person name="Zhong Y."/>
            <person name="Wu W."/>
            <person name="Sun C."/>
            <person name="Zou P."/>
            <person name="Liu Y."/>
            <person name="Dai S."/>
            <person name="Zhou R."/>
        </authorList>
    </citation>
    <scope>NUCLEOTIDE SEQUENCE [LARGE SCALE GENOMIC DNA]</scope>
</reference>
<sequence length="145" mass="16496">MYPDKWYVDLALGGNKVEAGCNRKLVWRHTPWLGPHAAEGPVRPLPRALQGEDCFVLKLCADPTTLKKRSEKAAQIMRHVLFDYFSHLPRIRSSGGDVVHWETTINSYLEDYGYIDGVVITHSGRSVASLVRFGETQKSHTRTWM</sequence>
<evidence type="ECO:0000313" key="1">
    <source>
        <dbReference type="EMBL" id="KAI4321060.1"/>
    </source>
</evidence>
<proteinExistence type="predicted"/>
<evidence type="ECO:0000313" key="2">
    <source>
        <dbReference type="Proteomes" id="UP001057402"/>
    </source>
</evidence>
<gene>
    <name evidence="1" type="ORF">MLD38_034481</name>
</gene>
<keyword evidence="2" id="KW-1185">Reference proteome</keyword>
<accession>A0ACB9MBF4</accession>
<name>A0ACB9MBF4_9MYRT</name>